<evidence type="ECO:0000313" key="1">
    <source>
        <dbReference type="EMBL" id="AOQ27170.1"/>
    </source>
</evidence>
<gene>
    <name evidence="1" type="ORF">ESCO13_00044</name>
</gene>
<protein>
    <submittedName>
        <fullName evidence="1">Uncharacterized protein</fullName>
    </submittedName>
</protein>
<dbReference type="Proteomes" id="UP000225358">
    <property type="component" value="Segment"/>
</dbReference>
<name>A0A1D7XF54_9CAUD</name>
<evidence type="ECO:0000313" key="2">
    <source>
        <dbReference type="Proteomes" id="UP000225358"/>
    </source>
</evidence>
<keyword evidence="2" id="KW-1185">Reference proteome</keyword>
<reference evidence="1" key="1">
    <citation type="submission" date="2017-02" db="EMBL/GenBank/DDBJ databases">
        <title>Complete genome sequence of two Escherichia coli phages, vB_EcoM_ ESCO5 and vB_EcoM_ESCO13, which are related to phAPEC8.</title>
        <authorList>
            <person name="Trotereau A."/>
            <person name="Gonnet M."/>
            <person name="Viardot A."/>
            <person name="Lalmanach A.-C."/>
            <person name="Guabiraba R."/>
            <person name="Chanteloup N."/>
            <person name="Schouler C."/>
        </authorList>
    </citation>
    <scope>NUCLEOTIDE SEQUENCE [LARGE SCALE GENOMIC DNA]</scope>
</reference>
<organism evidence="1 2">
    <name type="scientific">Escherichia phage ESCO13</name>
    <dbReference type="NCBI Taxonomy" id="1881104"/>
    <lineage>
        <taxon>Viruses</taxon>
        <taxon>Duplodnaviria</taxon>
        <taxon>Heunggongvirae</taxon>
        <taxon>Uroviricota</taxon>
        <taxon>Caudoviricetes</taxon>
        <taxon>Stephanstirmvirinae</taxon>
        <taxon>Phapecoctavirus</taxon>
        <taxon>Phapecoctavirus ESCO13</taxon>
    </lineage>
</organism>
<dbReference type="EMBL" id="KX552041">
    <property type="protein sequence ID" value="AOQ27170.1"/>
    <property type="molecule type" value="Genomic_DNA"/>
</dbReference>
<accession>A0A1D7XF54</accession>
<sequence>MIMWIVRLKYDGPDPWVRTVCGCDTKESADKAGRMISAFYNSKPLCLEMSGVVCMSMFEYYSYEIKEHQGEWK</sequence>
<proteinExistence type="predicted"/>